<keyword evidence="8" id="KW-0407">Ion channel</keyword>
<dbReference type="PANTHER" id="PTHR30266:SF2">
    <property type="entry name" value="LARGE-CONDUCTANCE MECHANOSENSITIVE CHANNEL"/>
    <property type="match status" value="1"/>
</dbReference>
<keyword evidence="4 9" id="KW-0812">Transmembrane</keyword>
<keyword evidence="2" id="KW-0813">Transport</keyword>
<dbReference type="GO" id="GO:0008381">
    <property type="term" value="F:mechanosensitive monoatomic ion channel activity"/>
    <property type="evidence" value="ECO:0007669"/>
    <property type="project" value="InterPro"/>
</dbReference>
<dbReference type="OrthoDB" id="10010920at2759"/>
<evidence type="ECO:0000256" key="7">
    <source>
        <dbReference type="ARBA" id="ARBA00023136"/>
    </source>
</evidence>
<name>A0A507BUS9_9FUNG</name>
<keyword evidence="6" id="KW-0406">Ion transport</keyword>
<sequence length="231" mass="25318">MRAENPSRMTPEDARRRMIPNLFGRAPQPAVEVAVAEEHQPLLGDLSDNLEDVRAAFDRGGKATLDALSTGWRTFYEFVYRGPVVDLGVGIVIGSTFSSIITSFIDDILTPPVSLLVGGSSLRQWFIVLRPGKSGNWSYLTLEDAKADAAITENVGRFLNYILNFLIVAMVMLFIVRGLSGLKRKLDPTAETSMSCPACTNSVSSLALKCPHCCTWLLMQSGIFVIDHGKH</sequence>
<feature type="transmembrane region" description="Helical" evidence="9">
    <location>
        <begin position="158"/>
        <end position="176"/>
    </location>
</feature>
<accession>A0A507BUS9</accession>
<evidence type="ECO:0000256" key="4">
    <source>
        <dbReference type="ARBA" id="ARBA00022692"/>
    </source>
</evidence>
<evidence type="ECO:0000256" key="6">
    <source>
        <dbReference type="ARBA" id="ARBA00023065"/>
    </source>
</evidence>
<comment type="subcellular location">
    <subcellularLocation>
        <location evidence="1">Membrane</location>
        <topology evidence="1">Multi-pass membrane protein</topology>
    </subcellularLocation>
</comment>
<reference evidence="10 11" key="1">
    <citation type="journal article" date="2019" name="Sci. Rep.">
        <title>Comparative genomics of chytrid fungi reveal insights into the obligate biotrophic and pathogenic lifestyle of Synchytrium endobioticum.</title>
        <authorList>
            <person name="van de Vossenberg B.T.L.H."/>
            <person name="Warris S."/>
            <person name="Nguyen H.D.T."/>
            <person name="van Gent-Pelzer M.P.E."/>
            <person name="Joly D.L."/>
            <person name="van de Geest H.C."/>
            <person name="Bonants P.J.M."/>
            <person name="Smith D.S."/>
            <person name="Levesque C.A."/>
            <person name="van der Lee T.A.J."/>
        </authorList>
    </citation>
    <scope>NUCLEOTIDE SEQUENCE [LARGE SCALE GENOMIC DNA]</scope>
    <source>
        <strain evidence="10 11">JEL517</strain>
    </source>
</reference>
<dbReference type="GO" id="GO:0016020">
    <property type="term" value="C:membrane"/>
    <property type="evidence" value="ECO:0007669"/>
    <property type="project" value="UniProtKB-SubCell"/>
</dbReference>
<dbReference type="Gene3D" id="1.10.1200.120">
    <property type="entry name" value="Large-conductance mechanosensitive channel, MscL, domain 1"/>
    <property type="match status" value="1"/>
</dbReference>
<dbReference type="Proteomes" id="UP000319731">
    <property type="component" value="Unassembled WGS sequence"/>
</dbReference>
<proteinExistence type="predicted"/>
<evidence type="ECO:0000256" key="8">
    <source>
        <dbReference type="ARBA" id="ARBA00023303"/>
    </source>
</evidence>
<keyword evidence="5 9" id="KW-1133">Transmembrane helix</keyword>
<evidence type="ECO:0000256" key="5">
    <source>
        <dbReference type="ARBA" id="ARBA00022989"/>
    </source>
</evidence>
<organism evidence="10 11">
    <name type="scientific">Synchytrium microbalum</name>
    <dbReference type="NCBI Taxonomy" id="1806994"/>
    <lineage>
        <taxon>Eukaryota</taxon>
        <taxon>Fungi</taxon>
        <taxon>Fungi incertae sedis</taxon>
        <taxon>Chytridiomycota</taxon>
        <taxon>Chytridiomycota incertae sedis</taxon>
        <taxon>Chytridiomycetes</taxon>
        <taxon>Synchytriales</taxon>
        <taxon>Synchytriaceae</taxon>
        <taxon>Synchytrium</taxon>
    </lineage>
</organism>
<evidence type="ECO:0008006" key="12">
    <source>
        <dbReference type="Google" id="ProtNLM"/>
    </source>
</evidence>
<protein>
    <recommendedName>
        <fullName evidence="12">Large conductance mechanosensitive channel protein</fullName>
    </recommendedName>
</protein>
<comment type="caution">
    <text evidence="10">The sequence shown here is derived from an EMBL/GenBank/DDBJ whole genome shotgun (WGS) entry which is preliminary data.</text>
</comment>
<dbReference type="GeneID" id="42005079"/>
<evidence type="ECO:0000256" key="1">
    <source>
        <dbReference type="ARBA" id="ARBA00004141"/>
    </source>
</evidence>
<keyword evidence="11" id="KW-1185">Reference proteome</keyword>
<dbReference type="STRING" id="1806994.A0A507BUS9"/>
<dbReference type="EMBL" id="QEAO01000022">
    <property type="protein sequence ID" value="TPX33200.1"/>
    <property type="molecule type" value="Genomic_DNA"/>
</dbReference>
<feature type="transmembrane region" description="Helical" evidence="9">
    <location>
        <begin position="84"/>
        <end position="105"/>
    </location>
</feature>
<dbReference type="NCBIfam" id="TIGR00220">
    <property type="entry name" value="mscL"/>
    <property type="match status" value="1"/>
</dbReference>
<gene>
    <name evidence="10" type="ORF">SmJEL517_g03854</name>
</gene>
<dbReference type="AlphaFoldDB" id="A0A507BUS9"/>
<dbReference type="InterPro" id="IPR001185">
    <property type="entry name" value="MS_channel"/>
</dbReference>
<dbReference type="InterPro" id="IPR037673">
    <property type="entry name" value="MSC/AndL"/>
</dbReference>
<evidence type="ECO:0000313" key="10">
    <source>
        <dbReference type="EMBL" id="TPX33200.1"/>
    </source>
</evidence>
<dbReference type="Pfam" id="PF01741">
    <property type="entry name" value="MscL"/>
    <property type="match status" value="1"/>
</dbReference>
<evidence type="ECO:0000256" key="2">
    <source>
        <dbReference type="ARBA" id="ARBA00022448"/>
    </source>
</evidence>
<evidence type="ECO:0000256" key="9">
    <source>
        <dbReference type="SAM" id="Phobius"/>
    </source>
</evidence>
<dbReference type="PANTHER" id="PTHR30266">
    <property type="entry name" value="MECHANOSENSITIVE CHANNEL MSCL"/>
    <property type="match status" value="1"/>
</dbReference>
<dbReference type="RefSeq" id="XP_031024242.1">
    <property type="nucleotide sequence ID" value="XM_031169782.1"/>
</dbReference>
<keyword evidence="3" id="KW-1003">Cell membrane</keyword>
<dbReference type="SUPFAM" id="SSF81330">
    <property type="entry name" value="Gated mechanosensitive channel"/>
    <property type="match status" value="1"/>
</dbReference>
<evidence type="ECO:0000256" key="3">
    <source>
        <dbReference type="ARBA" id="ARBA00022475"/>
    </source>
</evidence>
<evidence type="ECO:0000313" key="11">
    <source>
        <dbReference type="Proteomes" id="UP000319731"/>
    </source>
</evidence>
<keyword evidence="7 9" id="KW-0472">Membrane</keyword>
<dbReference type="InterPro" id="IPR036019">
    <property type="entry name" value="MscL_channel"/>
</dbReference>